<sequence length="173" mass="17077" precursor="true">MRRALGIALSMALALMLAAAVSSAGATPLLSCPVGNSAGTFTPPLTNTPQPVGVTYTDNYGPCVGLSGVRTGTMTRTAPPAPRTCTSLLGGTMNVPLTIAWSTGTTSDVIVDSYPQLLTGGVVELTLIGDVTGGDFAGGHIVVVDLVVGATPLACSTTGVASSSGLATLTITP</sequence>
<dbReference type="KEGG" id="cwo:Cwoe_0552"/>
<evidence type="ECO:0008006" key="4">
    <source>
        <dbReference type="Google" id="ProtNLM"/>
    </source>
</evidence>
<evidence type="ECO:0000256" key="1">
    <source>
        <dbReference type="SAM" id="SignalP"/>
    </source>
</evidence>
<name>D3F8B7_CONWI</name>
<reference evidence="2 3" key="1">
    <citation type="journal article" date="2010" name="Stand. Genomic Sci.">
        <title>Complete genome sequence of Conexibacter woesei type strain (ID131577).</title>
        <authorList>
            <person name="Pukall R."/>
            <person name="Lapidus A."/>
            <person name="Glavina Del Rio T."/>
            <person name="Copeland A."/>
            <person name="Tice H."/>
            <person name="Cheng J.-F."/>
            <person name="Lucas S."/>
            <person name="Chen F."/>
            <person name="Nolan M."/>
            <person name="Bruce D."/>
            <person name="Goodwin L."/>
            <person name="Pitluck S."/>
            <person name="Mavromatis K."/>
            <person name="Ivanova N."/>
            <person name="Ovchinnikova G."/>
            <person name="Pati A."/>
            <person name="Chen A."/>
            <person name="Palaniappan K."/>
            <person name="Land M."/>
            <person name="Hauser L."/>
            <person name="Chang Y.-J."/>
            <person name="Jeffries C.D."/>
            <person name="Chain P."/>
            <person name="Meincke L."/>
            <person name="Sims D."/>
            <person name="Brettin T."/>
            <person name="Detter J.C."/>
            <person name="Rohde M."/>
            <person name="Goeker M."/>
            <person name="Bristow J."/>
            <person name="Eisen J.A."/>
            <person name="Markowitz V."/>
            <person name="Kyrpides N.C."/>
            <person name="Klenk H.-P."/>
            <person name="Hugenholtz P."/>
        </authorList>
    </citation>
    <scope>NUCLEOTIDE SEQUENCE [LARGE SCALE GENOMIC DNA]</scope>
    <source>
        <strain evidence="3">DSM 14684 / CIP 108061 / JCM 11494 / NBRC 100937 / ID131577</strain>
    </source>
</reference>
<keyword evidence="3" id="KW-1185">Reference proteome</keyword>
<keyword evidence="1" id="KW-0732">Signal</keyword>
<dbReference type="EMBL" id="CP001854">
    <property type="protein sequence ID" value="ADB48987.1"/>
    <property type="molecule type" value="Genomic_DNA"/>
</dbReference>
<dbReference type="AlphaFoldDB" id="D3F8B7"/>
<dbReference type="Proteomes" id="UP000008229">
    <property type="component" value="Chromosome"/>
</dbReference>
<feature type="chain" id="PRO_5003044054" description="Ig-like domain-containing protein" evidence="1">
    <location>
        <begin position="27"/>
        <end position="173"/>
    </location>
</feature>
<protein>
    <recommendedName>
        <fullName evidence="4">Ig-like domain-containing protein</fullName>
    </recommendedName>
</protein>
<accession>D3F8B7</accession>
<feature type="signal peptide" evidence="1">
    <location>
        <begin position="1"/>
        <end position="26"/>
    </location>
</feature>
<organism evidence="2 3">
    <name type="scientific">Conexibacter woesei (strain DSM 14684 / CCUG 47730 / CIP 108061 / JCM 11494 / NBRC 100937 / ID131577)</name>
    <dbReference type="NCBI Taxonomy" id="469383"/>
    <lineage>
        <taxon>Bacteria</taxon>
        <taxon>Bacillati</taxon>
        <taxon>Actinomycetota</taxon>
        <taxon>Thermoleophilia</taxon>
        <taxon>Solirubrobacterales</taxon>
        <taxon>Conexibacteraceae</taxon>
        <taxon>Conexibacter</taxon>
    </lineage>
</organism>
<dbReference type="HOGENOM" id="CLU_1545005_0_0_11"/>
<reference evidence="3" key="2">
    <citation type="submission" date="2010-01" db="EMBL/GenBank/DDBJ databases">
        <title>The complete genome of Conexibacter woesei DSM 14684.</title>
        <authorList>
            <consortium name="US DOE Joint Genome Institute (JGI-PGF)"/>
            <person name="Lucas S."/>
            <person name="Copeland A."/>
            <person name="Lapidus A."/>
            <person name="Glavina del Rio T."/>
            <person name="Dalin E."/>
            <person name="Tice H."/>
            <person name="Bruce D."/>
            <person name="Goodwin L."/>
            <person name="Pitluck S."/>
            <person name="Kyrpides N."/>
            <person name="Mavromatis K."/>
            <person name="Ivanova N."/>
            <person name="Mikhailova N."/>
            <person name="Chertkov O."/>
            <person name="Brettin T."/>
            <person name="Detter J.C."/>
            <person name="Han C."/>
            <person name="Larimer F."/>
            <person name="Land M."/>
            <person name="Hauser L."/>
            <person name="Markowitz V."/>
            <person name="Cheng J.-F."/>
            <person name="Hugenholtz P."/>
            <person name="Woyke T."/>
            <person name="Wu D."/>
            <person name="Pukall R."/>
            <person name="Steenblock K."/>
            <person name="Schneider S."/>
            <person name="Klenk H.-P."/>
            <person name="Eisen J.A."/>
        </authorList>
    </citation>
    <scope>NUCLEOTIDE SEQUENCE [LARGE SCALE GENOMIC DNA]</scope>
    <source>
        <strain evidence="3">DSM 14684 / CIP 108061 / JCM 11494 / NBRC 100937 / ID131577</strain>
    </source>
</reference>
<proteinExistence type="predicted"/>
<gene>
    <name evidence="2" type="ordered locus">Cwoe_0552</name>
</gene>
<evidence type="ECO:0000313" key="3">
    <source>
        <dbReference type="Proteomes" id="UP000008229"/>
    </source>
</evidence>
<evidence type="ECO:0000313" key="2">
    <source>
        <dbReference type="EMBL" id="ADB48987.1"/>
    </source>
</evidence>
<dbReference type="STRING" id="469383.Cwoe_0552"/>